<comment type="caution">
    <text evidence="1">The sequence shown here is derived from an EMBL/GenBank/DDBJ whole genome shotgun (WGS) entry which is preliminary data.</text>
</comment>
<dbReference type="RefSeq" id="WP_343862290.1">
    <property type="nucleotide sequence ID" value="NZ_BAAAFD010000014.1"/>
</dbReference>
<organism evidence="1 2">
    <name type="scientific">Aliiglaciecola litoralis</name>
    <dbReference type="NCBI Taxonomy" id="582857"/>
    <lineage>
        <taxon>Bacteria</taxon>
        <taxon>Pseudomonadati</taxon>
        <taxon>Pseudomonadota</taxon>
        <taxon>Gammaproteobacteria</taxon>
        <taxon>Alteromonadales</taxon>
        <taxon>Alteromonadaceae</taxon>
        <taxon>Aliiglaciecola</taxon>
    </lineage>
</organism>
<proteinExistence type="predicted"/>
<dbReference type="Proteomes" id="UP001500359">
    <property type="component" value="Unassembled WGS sequence"/>
</dbReference>
<name>A0ABN1LSS5_9ALTE</name>
<sequence>MKHAKNSDNKLKTLRECDLEKVVGGGDINDFRVETFSTTPIKRKSKKTRTP</sequence>
<protein>
    <recommendedName>
        <fullName evidence="3">Bacteriocin-type signal sequence-containing protein</fullName>
    </recommendedName>
</protein>
<evidence type="ECO:0000313" key="1">
    <source>
        <dbReference type="EMBL" id="GAA0859827.1"/>
    </source>
</evidence>
<gene>
    <name evidence="1" type="ORF">GCM10009114_34740</name>
</gene>
<accession>A0ABN1LSS5</accession>
<keyword evidence="2" id="KW-1185">Reference proteome</keyword>
<evidence type="ECO:0000313" key="2">
    <source>
        <dbReference type="Proteomes" id="UP001500359"/>
    </source>
</evidence>
<evidence type="ECO:0008006" key="3">
    <source>
        <dbReference type="Google" id="ProtNLM"/>
    </source>
</evidence>
<reference evidence="1 2" key="1">
    <citation type="journal article" date="2019" name="Int. J. Syst. Evol. Microbiol.">
        <title>The Global Catalogue of Microorganisms (GCM) 10K type strain sequencing project: providing services to taxonomists for standard genome sequencing and annotation.</title>
        <authorList>
            <consortium name="The Broad Institute Genomics Platform"/>
            <consortium name="The Broad Institute Genome Sequencing Center for Infectious Disease"/>
            <person name="Wu L."/>
            <person name="Ma J."/>
        </authorList>
    </citation>
    <scope>NUCLEOTIDE SEQUENCE [LARGE SCALE GENOMIC DNA]</scope>
    <source>
        <strain evidence="1 2">JCM 15896</strain>
    </source>
</reference>
<dbReference type="EMBL" id="BAAAFD010000014">
    <property type="protein sequence ID" value="GAA0859827.1"/>
    <property type="molecule type" value="Genomic_DNA"/>
</dbReference>